<keyword evidence="1" id="KW-1133">Transmembrane helix</keyword>
<keyword evidence="1" id="KW-0812">Transmembrane</keyword>
<name>A0A0B7I2F4_9FLAO</name>
<evidence type="ECO:0000256" key="1">
    <source>
        <dbReference type="SAM" id="Phobius"/>
    </source>
</evidence>
<evidence type="ECO:0000313" key="3">
    <source>
        <dbReference type="Proteomes" id="UP000045051"/>
    </source>
</evidence>
<evidence type="ECO:0000313" key="2">
    <source>
        <dbReference type="EMBL" id="CEN46141.1"/>
    </source>
</evidence>
<proteinExistence type="predicted"/>
<sequence>MRKEQQSSELEQLFLENVYIQIVITGMKIINTFFFQKYKQELHR</sequence>
<reference evidence="2 3" key="1">
    <citation type="submission" date="2015-01" db="EMBL/GenBank/DDBJ databases">
        <authorList>
            <person name="Xiang T."/>
            <person name="Song Y."/>
            <person name="Huang L."/>
            <person name="Wang B."/>
            <person name="Wu P."/>
        </authorList>
    </citation>
    <scope>NUCLEOTIDE SEQUENCE [LARGE SCALE GENOMIC DNA]</scope>
    <source>
        <strain evidence="2 3">CcD38</strain>
    </source>
</reference>
<dbReference type="AlphaFoldDB" id="A0A0B7I2F4"/>
<organism evidence="2 3">
    <name type="scientific">Capnocytophaga canis</name>
    <dbReference type="NCBI Taxonomy" id="1848903"/>
    <lineage>
        <taxon>Bacteria</taxon>
        <taxon>Pseudomonadati</taxon>
        <taxon>Bacteroidota</taxon>
        <taxon>Flavobacteriia</taxon>
        <taxon>Flavobacteriales</taxon>
        <taxon>Flavobacteriaceae</taxon>
        <taxon>Capnocytophaga</taxon>
    </lineage>
</organism>
<keyword evidence="1" id="KW-0472">Membrane</keyword>
<gene>
    <name evidence="2" type="ORF">CCAND38_310045</name>
</gene>
<keyword evidence="3" id="KW-1185">Reference proteome</keyword>
<protein>
    <submittedName>
        <fullName evidence="2">Uncharacterized protein</fullName>
    </submittedName>
</protein>
<feature type="transmembrane region" description="Helical" evidence="1">
    <location>
        <begin position="18"/>
        <end position="35"/>
    </location>
</feature>
<dbReference type="EMBL" id="CDOI01000142">
    <property type="protein sequence ID" value="CEN46141.1"/>
    <property type="molecule type" value="Genomic_DNA"/>
</dbReference>
<dbReference type="Proteomes" id="UP000045051">
    <property type="component" value="Unassembled WGS sequence"/>
</dbReference>
<accession>A0A0B7I2F4</accession>